<protein>
    <recommendedName>
        <fullName evidence="6">Periplasmic protein</fullName>
    </recommendedName>
</protein>
<evidence type="ECO:0008006" key="6">
    <source>
        <dbReference type="Google" id="ProtNLM"/>
    </source>
</evidence>
<dbReference type="Proteomes" id="UP000028712">
    <property type="component" value="Unassembled WGS sequence"/>
</dbReference>
<comment type="caution">
    <text evidence="2">The sequence shown here is derived from an EMBL/GenBank/DDBJ whole genome shotgun (WGS) entry which is preliminary data.</text>
</comment>
<dbReference type="PANTHER" id="PTHR37507:SF2">
    <property type="entry name" value="SPORULATION PROTEIN YDCC"/>
    <property type="match status" value="1"/>
</dbReference>
<accession>A0A086ARV6</accession>
<dbReference type="EMBL" id="MUGY01000004">
    <property type="protein sequence ID" value="OXA96450.1"/>
    <property type="molecule type" value="Genomic_DNA"/>
</dbReference>
<dbReference type="SUPFAM" id="SSF89392">
    <property type="entry name" value="Prokaryotic lipoproteins and lipoprotein localization factors"/>
    <property type="match status" value="1"/>
</dbReference>
<gene>
    <name evidence="3" type="ORF">B0A62_04065</name>
    <name evidence="2" type="ORF">IW20_02765</name>
</gene>
<dbReference type="STRING" id="991.IW20_02765"/>
<dbReference type="InterPro" id="IPR019207">
    <property type="entry name" value="DUF2092"/>
</dbReference>
<dbReference type="eggNOG" id="COG3900">
    <property type="taxonomic scope" value="Bacteria"/>
</dbReference>
<reference evidence="3 5" key="2">
    <citation type="submission" date="2016-11" db="EMBL/GenBank/DDBJ databases">
        <title>Whole genomes of Flavobacteriaceae.</title>
        <authorList>
            <person name="Stine C."/>
            <person name="Li C."/>
            <person name="Tadesse D."/>
        </authorList>
    </citation>
    <scope>NUCLEOTIDE SEQUENCE [LARGE SCALE GENOMIC DNA]</scope>
    <source>
        <strain evidence="3 5">ATCC 29551</strain>
    </source>
</reference>
<dbReference type="Proteomes" id="UP000198424">
    <property type="component" value="Unassembled WGS sequence"/>
</dbReference>
<keyword evidence="5" id="KW-1185">Reference proteome</keyword>
<evidence type="ECO:0000313" key="5">
    <source>
        <dbReference type="Proteomes" id="UP000198424"/>
    </source>
</evidence>
<dbReference type="AlphaFoldDB" id="A0A086ARV6"/>
<dbReference type="Gene3D" id="2.50.20.10">
    <property type="entry name" value="Lipoprotein localisation LolA/LolB/LppX"/>
    <property type="match status" value="1"/>
</dbReference>
<dbReference type="PANTHER" id="PTHR37507">
    <property type="entry name" value="SPORULATION PROTEIN YDCC"/>
    <property type="match status" value="1"/>
</dbReference>
<dbReference type="Pfam" id="PF09865">
    <property type="entry name" value="DUF2092"/>
    <property type="match status" value="1"/>
</dbReference>
<sequence>MITVITANAQKQRIDSTAVYILNRTTETMQDIKSCRFIAVTTYDIPTDNLGLVKHAITDKVTIKFPEKMKVSSSGDKGNRVLSYNGRDLNYYSYDNNSYATTTAPGSVIETIDAVSKKFGIEFSAADFFYPSFASDIQSSSDDLVFLGKTTFDGKECYHIAGHDKTKSFQFWIGNDDLFLPLKMVIIYTDQKGSPQFEAVYKDWVINSDLPDSMFEFKVPPKASKIKFASREGVK</sequence>
<dbReference type="EMBL" id="JPRM01000003">
    <property type="protein sequence ID" value="KFF19420.1"/>
    <property type="molecule type" value="Genomic_DNA"/>
</dbReference>
<evidence type="ECO:0000313" key="2">
    <source>
        <dbReference type="EMBL" id="KFF19420.1"/>
    </source>
</evidence>
<evidence type="ECO:0000313" key="4">
    <source>
        <dbReference type="Proteomes" id="UP000028712"/>
    </source>
</evidence>
<name>A0A086ARV6_FLAHY</name>
<keyword evidence="1" id="KW-0732">Signal</keyword>
<proteinExistence type="predicted"/>
<dbReference type="InterPro" id="IPR029046">
    <property type="entry name" value="LolA/LolB/LppX"/>
</dbReference>
<evidence type="ECO:0000256" key="1">
    <source>
        <dbReference type="ARBA" id="ARBA00022729"/>
    </source>
</evidence>
<reference evidence="2 4" key="1">
    <citation type="submission" date="2014-07" db="EMBL/GenBank/DDBJ databases">
        <title>Genome of Flavobacterium hydatis DSM 2063.</title>
        <authorList>
            <person name="Pipes S.E."/>
            <person name="Stropko S.J."/>
            <person name="Newman J.D."/>
        </authorList>
    </citation>
    <scope>NUCLEOTIDE SEQUENCE [LARGE SCALE GENOMIC DNA]</scope>
    <source>
        <strain evidence="2 4">DSM 2063</strain>
    </source>
</reference>
<dbReference type="InterPro" id="IPR052944">
    <property type="entry name" value="Sporulation_related"/>
</dbReference>
<evidence type="ECO:0000313" key="3">
    <source>
        <dbReference type="EMBL" id="OXA96450.1"/>
    </source>
</evidence>
<organism evidence="2 4">
    <name type="scientific">Flavobacterium hydatis</name>
    <name type="common">Cytophaga aquatilis</name>
    <dbReference type="NCBI Taxonomy" id="991"/>
    <lineage>
        <taxon>Bacteria</taxon>
        <taxon>Pseudomonadati</taxon>
        <taxon>Bacteroidota</taxon>
        <taxon>Flavobacteriia</taxon>
        <taxon>Flavobacteriales</taxon>
        <taxon>Flavobacteriaceae</taxon>
        <taxon>Flavobacterium</taxon>
    </lineage>
</organism>